<dbReference type="OrthoDB" id="9782542at2"/>
<gene>
    <name evidence="6" type="ORF">D7231_32480</name>
</gene>
<organism evidence="6 7">
    <name type="scientific">Streptomyces klenkii</name>
    <dbReference type="NCBI Taxonomy" id="1420899"/>
    <lineage>
        <taxon>Bacteria</taxon>
        <taxon>Bacillati</taxon>
        <taxon>Actinomycetota</taxon>
        <taxon>Actinomycetes</taxon>
        <taxon>Kitasatosporales</taxon>
        <taxon>Streptomycetaceae</taxon>
        <taxon>Streptomyces</taxon>
    </lineage>
</organism>
<dbReference type="Proteomes" id="UP000270343">
    <property type="component" value="Unassembled WGS sequence"/>
</dbReference>
<comment type="similarity">
    <text evidence="1">Belongs to the LytR/CpsA/Psr (LCP) family.</text>
</comment>
<feature type="compositionally biased region" description="Basic residues" evidence="2">
    <location>
        <begin position="126"/>
        <end position="138"/>
    </location>
</feature>
<feature type="transmembrane region" description="Helical" evidence="3">
    <location>
        <begin position="140"/>
        <end position="163"/>
    </location>
</feature>
<evidence type="ECO:0000259" key="4">
    <source>
        <dbReference type="Pfam" id="PF03816"/>
    </source>
</evidence>
<dbReference type="RefSeq" id="WP_120759560.1">
    <property type="nucleotide sequence ID" value="NZ_RBAM01000026.1"/>
</dbReference>
<evidence type="ECO:0000313" key="7">
    <source>
        <dbReference type="Proteomes" id="UP000270343"/>
    </source>
</evidence>
<feature type="region of interest" description="Disordered" evidence="2">
    <location>
        <begin position="596"/>
        <end position="618"/>
    </location>
</feature>
<feature type="domain" description="LytR/CpsA/Psr regulator C-terminal" evidence="5">
    <location>
        <begin position="495"/>
        <end position="586"/>
    </location>
</feature>
<feature type="region of interest" description="Disordered" evidence="2">
    <location>
        <begin position="1"/>
        <end position="138"/>
    </location>
</feature>
<keyword evidence="3" id="KW-0472">Membrane</keyword>
<dbReference type="Gene3D" id="3.40.630.190">
    <property type="entry name" value="LCP protein"/>
    <property type="match status" value="1"/>
</dbReference>
<feature type="compositionally biased region" description="Basic and acidic residues" evidence="2">
    <location>
        <begin position="601"/>
        <end position="618"/>
    </location>
</feature>
<accession>A0A3B0AKY7</accession>
<reference evidence="6 7" key="1">
    <citation type="journal article" date="2015" name="Antonie Van Leeuwenhoek">
        <title>Streptomyces klenkii sp. nov., isolated from deep marine sediment.</title>
        <authorList>
            <person name="Veyisoglu A."/>
            <person name="Sahin N."/>
        </authorList>
    </citation>
    <scope>NUCLEOTIDE SEQUENCE [LARGE SCALE GENOMIC DNA]</scope>
    <source>
        <strain evidence="6 7">KCTC 29202</strain>
    </source>
</reference>
<keyword evidence="7" id="KW-1185">Reference proteome</keyword>
<dbReference type="InterPro" id="IPR027381">
    <property type="entry name" value="LytR/CpsA/Psr_C"/>
</dbReference>
<dbReference type="EMBL" id="RBAM01000026">
    <property type="protein sequence ID" value="RKN61298.1"/>
    <property type="molecule type" value="Genomic_DNA"/>
</dbReference>
<keyword evidence="3" id="KW-1133">Transmembrane helix</keyword>
<feature type="compositionally biased region" description="Low complexity" evidence="2">
    <location>
        <begin position="43"/>
        <end position="79"/>
    </location>
</feature>
<dbReference type="InterPro" id="IPR050922">
    <property type="entry name" value="LytR/CpsA/Psr_CW_biosynth"/>
</dbReference>
<protein>
    <submittedName>
        <fullName evidence="6">LytR family transcriptional regulator</fullName>
    </submittedName>
</protein>
<keyword evidence="3" id="KW-0812">Transmembrane</keyword>
<dbReference type="Gene3D" id="3.30.70.2390">
    <property type="match status" value="1"/>
</dbReference>
<evidence type="ECO:0000313" key="6">
    <source>
        <dbReference type="EMBL" id="RKN61298.1"/>
    </source>
</evidence>
<evidence type="ECO:0000256" key="2">
    <source>
        <dbReference type="SAM" id="MobiDB-lite"/>
    </source>
</evidence>
<feature type="compositionally biased region" description="Low complexity" evidence="2">
    <location>
        <begin position="92"/>
        <end position="102"/>
    </location>
</feature>
<dbReference type="AlphaFoldDB" id="A0A3B0AKY7"/>
<feature type="domain" description="Cell envelope-related transcriptional attenuator" evidence="4">
    <location>
        <begin position="213"/>
        <end position="375"/>
    </location>
</feature>
<dbReference type="PANTHER" id="PTHR33392">
    <property type="entry name" value="POLYISOPRENYL-TEICHOIC ACID--PEPTIDOGLYCAN TEICHOIC ACID TRANSFERASE TAGU"/>
    <property type="match status" value="1"/>
</dbReference>
<evidence type="ECO:0000259" key="5">
    <source>
        <dbReference type="Pfam" id="PF13399"/>
    </source>
</evidence>
<dbReference type="Pfam" id="PF13399">
    <property type="entry name" value="LytR_C"/>
    <property type="match status" value="1"/>
</dbReference>
<sequence length="618" mass="64784">MDAQGRGRAGGIDPADQWVYDPKTGSYELRLDHADGAGPAPGPGSSPSAITEPGSSASSFAPSSKASSGAAARPKAAPGGRREVPGPRATGRRGSPAAKPGAAAGGKAGTKTGSRAAAAKAAAATGRRKPKPKKSTKKKVLLWTGGTLAFVLVGGSLGAYLLYEHFNNNLNKVDVGINNGAVTKGPVNILVIGTDKRDGEGNAGYGDEGSVGHADTTLLFHVSEDRSNATALSIPRDMITDIPECTTKKDGKTKSIPGSKGVRFNESLGQEERDPGCTWRTVEQLTGLKVTHFMMADFNAVKKMSSAVGGVEVCLAKDINDPKSHLKLSKGRHKIEGEDALAFVRTRHSVGFESDLDRIKLQQQFLSSMIREMKSDDTFTNPKKLYNLGDAATKSLTVDSGIGSVSDLTRLAKDLSRVNLKNITFATVPVVDNPAEGPHHKTVVLDKAKAEPLFAMVRQDVSLTEVKEKEKKQQEQADAKQAALLQGPRSAPAAVRVKVLNGSGRMGAAQEAVSWMQNSKGLVRSSNGGNASGGKKVDKTVLEFAPAQADQARRLADVMGLSADALKQSSATTAPAEMTLTLGSDFKAAGTPVHVEAPAKAPEDIQRVEADDKNICAK</sequence>
<comment type="caution">
    <text evidence="6">The sequence shown here is derived from an EMBL/GenBank/DDBJ whole genome shotgun (WGS) entry which is preliminary data.</text>
</comment>
<dbReference type="PANTHER" id="PTHR33392:SF6">
    <property type="entry name" value="POLYISOPRENYL-TEICHOIC ACID--PEPTIDOGLYCAN TEICHOIC ACID TRANSFERASE TAGU"/>
    <property type="match status" value="1"/>
</dbReference>
<dbReference type="Pfam" id="PF03816">
    <property type="entry name" value="LytR_cpsA_psr"/>
    <property type="match status" value="1"/>
</dbReference>
<proteinExistence type="inferred from homology"/>
<dbReference type="InterPro" id="IPR004474">
    <property type="entry name" value="LytR_CpsA_psr"/>
</dbReference>
<evidence type="ECO:0000256" key="1">
    <source>
        <dbReference type="ARBA" id="ARBA00006068"/>
    </source>
</evidence>
<evidence type="ECO:0000256" key="3">
    <source>
        <dbReference type="SAM" id="Phobius"/>
    </source>
</evidence>
<dbReference type="NCBIfam" id="TIGR00350">
    <property type="entry name" value="lytR_cpsA_psr"/>
    <property type="match status" value="1"/>
</dbReference>
<feature type="compositionally biased region" description="Low complexity" evidence="2">
    <location>
        <begin position="109"/>
        <end position="125"/>
    </location>
</feature>
<name>A0A3B0AKY7_9ACTN</name>